<reference evidence="1 2" key="1">
    <citation type="journal article" date="2017" name="Genome Announc.">
        <title>Genome sequence of the saprophytic ascomycete Epicoccum nigrum ICMP 19927 strain isolated from New Zealand.</title>
        <authorList>
            <person name="Fokin M."/>
            <person name="Fleetwood D."/>
            <person name="Weir B.S."/>
            <person name="Villas-Boas S.G."/>
        </authorList>
    </citation>
    <scope>NUCLEOTIDE SEQUENCE [LARGE SCALE GENOMIC DNA]</scope>
    <source>
        <strain evidence="1 2">ICMP 19927</strain>
    </source>
</reference>
<keyword evidence="2" id="KW-1185">Reference proteome</keyword>
<dbReference type="STRING" id="105696.A0A1Y2LKN1"/>
<accession>A0A1Y2LKN1</accession>
<organism evidence="1 2">
    <name type="scientific">Epicoccum nigrum</name>
    <name type="common">Soil fungus</name>
    <name type="synonym">Epicoccum purpurascens</name>
    <dbReference type="NCBI Taxonomy" id="105696"/>
    <lineage>
        <taxon>Eukaryota</taxon>
        <taxon>Fungi</taxon>
        <taxon>Dikarya</taxon>
        <taxon>Ascomycota</taxon>
        <taxon>Pezizomycotina</taxon>
        <taxon>Dothideomycetes</taxon>
        <taxon>Pleosporomycetidae</taxon>
        <taxon>Pleosporales</taxon>
        <taxon>Pleosporineae</taxon>
        <taxon>Didymellaceae</taxon>
        <taxon>Epicoccum</taxon>
    </lineage>
</organism>
<dbReference type="OMA" id="AYGWDHD"/>
<dbReference type="Proteomes" id="UP000193240">
    <property type="component" value="Unassembled WGS sequence"/>
</dbReference>
<dbReference type="InParanoid" id="A0A1Y2LKN1"/>
<dbReference type="AlphaFoldDB" id="A0A1Y2LKN1"/>
<proteinExistence type="predicted"/>
<gene>
    <name evidence="1" type="ORF">B5807_10841</name>
</gene>
<dbReference type="OrthoDB" id="3853825at2759"/>
<evidence type="ECO:0000313" key="1">
    <source>
        <dbReference type="EMBL" id="OSS44476.1"/>
    </source>
</evidence>
<dbReference type="EMBL" id="KZ107857">
    <property type="protein sequence ID" value="OSS44476.1"/>
    <property type="molecule type" value="Genomic_DNA"/>
</dbReference>
<sequence>MAVQDSAGAKRAMYLLMGIPDRFNEFCHMDQITFVQLADWILNNVESQLSVNISIEESLFVFLDIVAQGNSFSSAAYGWDHDVELTQGYAKPSPMMACRVPADHVLCRIFLNVLNALTVLRERKEISSSCPSINSTKSRWRIAKGWRPGRSRADGLVKVGNDGMSADGIEVDQEVLKQALLAVNNFMHEREEYEEFE</sequence>
<protein>
    <submittedName>
        <fullName evidence="1">Uncharacterized protein</fullName>
    </submittedName>
</protein>
<name>A0A1Y2LKN1_EPING</name>
<evidence type="ECO:0000313" key="2">
    <source>
        <dbReference type="Proteomes" id="UP000193240"/>
    </source>
</evidence>